<evidence type="ECO:0000313" key="1">
    <source>
        <dbReference type="EMBL" id="AQY50247.1"/>
    </source>
</evidence>
<sequence>MKTDEIAKKIEVQYARISRNKDLIKSALLEDPGSSPSSTFNNNSWNRVGNITTKIQGKYMIV</sequence>
<dbReference type="EMBL" id="CP011102">
    <property type="protein sequence ID" value="AQY50247.1"/>
    <property type="molecule type" value="Genomic_DNA"/>
</dbReference>
<organism evidence="1 2">
    <name type="scientific">Listeria weihenstephanensis</name>
    <dbReference type="NCBI Taxonomy" id="1006155"/>
    <lineage>
        <taxon>Bacteria</taxon>
        <taxon>Bacillati</taxon>
        <taxon>Bacillota</taxon>
        <taxon>Bacilli</taxon>
        <taxon>Bacillales</taxon>
        <taxon>Listeriaceae</taxon>
        <taxon>Listeria</taxon>
    </lineage>
</organism>
<name>A0A1S7FS93_9LIST</name>
<accession>A0A1S7FS93</accession>
<dbReference type="KEGG" id="lwi:UE46_03825"/>
<keyword evidence="2" id="KW-1185">Reference proteome</keyword>
<evidence type="ECO:0000313" key="2">
    <source>
        <dbReference type="Proteomes" id="UP000223060"/>
    </source>
</evidence>
<dbReference type="Proteomes" id="UP000223060">
    <property type="component" value="Chromosome"/>
</dbReference>
<gene>
    <name evidence="1" type="ORF">UE46_03825</name>
</gene>
<reference evidence="2" key="1">
    <citation type="submission" date="2015-03" db="EMBL/GenBank/DDBJ databases">
        <authorList>
            <person name="Ferrari E."/>
            <person name="Walter M.C."/>
            <person name="Huptas C."/>
            <person name="Scherer S."/>
            <person name="Mueller-Herbst S."/>
        </authorList>
    </citation>
    <scope>NUCLEOTIDE SEQUENCE [LARGE SCALE GENOMIC DNA]</scope>
    <source>
        <strain evidence="2">LWP01</strain>
    </source>
</reference>
<dbReference type="RefSeq" id="WP_118907410.1">
    <property type="nucleotide sequence ID" value="NZ_CP011102.1"/>
</dbReference>
<proteinExistence type="predicted"/>
<protein>
    <submittedName>
        <fullName evidence="1">Uncharacterized protein</fullName>
    </submittedName>
</protein>
<dbReference type="AlphaFoldDB" id="A0A1S7FS93"/>